<evidence type="ECO:0000256" key="13">
    <source>
        <dbReference type="ARBA" id="ARBA00023242"/>
    </source>
</evidence>
<keyword evidence="12" id="KW-0206">Cytoskeleton</keyword>
<accession>A0A232LW95</accession>
<gene>
    <name evidence="18" type="ORF">Egran_03854</name>
</gene>
<dbReference type="GO" id="GO:0005876">
    <property type="term" value="C:spindle microtubule"/>
    <property type="evidence" value="ECO:0007669"/>
    <property type="project" value="TreeGrafter"/>
</dbReference>
<dbReference type="OrthoDB" id="4524763at2759"/>
<feature type="compositionally biased region" description="Acidic residues" evidence="17">
    <location>
        <begin position="94"/>
        <end position="110"/>
    </location>
</feature>
<dbReference type="AlphaFoldDB" id="A0A232LW95"/>
<keyword evidence="8" id="KW-0132">Cell division</keyword>
<evidence type="ECO:0000256" key="3">
    <source>
        <dbReference type="ARBA" id="ARBA00004629"/>
    </source>
</evidence>
<dbReference type="EMBL" id="NPHW01004143">
    <property type="protein sequence ID" value="OXV08386.1"/>
    <property type="molecule type" value="Genomic_DNA"/>
</dbReference>
<evidence type="ECO:0000313" key="18">
    <source>
        <dbReference type="EMBL" id="OXV08386.1"/>
    </source>
</evidence>
<evidence type="ECO:0000256" key="15">
    <source>
        <dbReference type="ARBA" id="ARBA00023328"/>
    </source>
</evidence>
<evidence type="ECO:0000256" key="1">
    <source>
        <dbReference type="ARBA" id="ARBA00004123"/>
    </source>
</evidence>
<evidence type="ECO:0000256" key="16">
    <source>
        <dbReference type="ARBA" id="ARBA00030566"/>
    </source>
</evidence>
<keyword evidence="14" id="KW-0131">Cell cycle</keyword>
<evidence type="ECO:0000256" key="10">
    <source>
        <dbReference type="ARBA" id="ARBA00022776"/>
    </source>
</evidence>
<evidence type="ECO:0000256" key="6">
    <source>
        <dbReference type="ARBA" id="ARBA00022454"/>
    </source>
</evidence>
<sequence length="110" mass="12035">MSASGPKAATPTVFEQQRLELVKEIAVARDGKRPSKHQPLKSEPGKYYNCKTKNVGNEFSSVEALWSQFENFMGKDGDGEAGEEGKREERGQEEGEADNTQLEEGDGAGK</sequence>
<comment type="subcellular location">
    <subcellularLocation>
        <location evidence="3">Chromosome</location>
        <location evidence="3">Centromere</location>
        <location evidence="3">Kinetochore</location>
    </subcellularLocation>
    <subcellularLocation>
        <location evidence="2">Cytoplasm</location>
        <location evidence="2">Cytoskeleton</location>
        <location evidence="2">Spindle</location>
    </subcellularLocation>
    <subcellularLocation>
        <location evidence="1">Nucleus</location>
    </subcellularLocation>
</comment>
<dbReference type="GO" id="GO:0042729">
    <property type="term" value="C:DASH complex"/>
    <property type="evidence" value="ECO:0007669"/>
    <property type="project" value="InterPro"/>
</dbReference>
<evidence type="ECO:0000313" key="19">
    <source>
        <dbReference type="Proteomes" id="UP000243515"/>
    </source>
</evidence>
<evidence type="ECO:0000256" key="9">
    <source>
        <dbReference type="ARBA" id="ARBA00022701"/>
    </source>
</evidence>
<evidence type="ECO:0000256" key="5">
    <source>
        <dbReference type="ARBA" id="ARBA00020261"/>
    </source>
</evidence>
<proteinExistence type="inferred from homology"/>
<evidence type="ECO:0000256" key="4">
    <source>
        <dbReference type="ARBA" id="ARBA00010146"/>
    </source>
</evidence>
<keyword evidence="19" id="KW-1185">Reference proteome</keyword>
<dbReference type="GO" id="GO:0044732">
    <property type="term" value="C:mitotic spindle pole body"/>
    <property type="evidence" value="ECO:0007669"/>
    <property type="project" value="TreeGrafter"/>
</dbReference>
<evidence type="ECO:0000256" key="17">
    <source>
        <dbReference type="SAM" id="MobiDB-lite"/>
    </source>
</evidence>
<dbReference type="Proteomes" id="UP000243515">
    <property type="component" value="Unassembled WGS sequence"/>
</dbReference>
<protein>
    <recommendedName>
        <fullName evidence="5">DASH complex subunit DAD1</fullName>
    </recommendedName>
    <alternativeName>
        <fullName evidence="16">Outer kinetochore protein DAD1</fullName>
    </alternativeName>
</protein>
<evidence type="ECO:0000256" key="8">
    <source>
        <dbReference type="ARBA" id="ARBA00022618"/>
    </source>
</evidence>
<keyword evidence="7" id="KW-0963">Cytoplasm</keyword>
<keyword evidence="13" id="KW-0539">Nucleus</keyword>
<dbReference type="PANTHER" id="PTHR28025:SF1">
    <property type="entry name" value="DASH COMPLEX SUBUNIT DAD1"/>
    <property type="match status" value="1"/>
</dbReference>
<keyword evidence="15" id="KW-0137">Centromere</keyword>
<dbReference type="GO" id="GO:0072686">
    <property type="term" value="C:mitotic spindle"/>
    <property type="evidence" value="ECO:0007669"/>
    <property type="project" value="InterPro"/>
</dbReference>
<name>A0A232LW95_9EURO</name>
<keyword evidence="10" id="KW-0498">Mitosis</keyword>
<dbReference type="PANTHER" id="PTHR28025">
    <property type="entry name" value="DASH COMPLEX SUBUNIT DAD1"/>
    <property type="match status" value="1"/>
</dbReference>
<dbReference type="GO" id="GO:0051301">
    <property type="term" value="P:cell division"/>
    <property type="evidence" value="ECO:0007669"/>
    <property type="project" value="UniProtKB-KW"/>
</dbReference>
<evidence type="ECO:0000256" key="11">
    <source>
        <dbReference type="ARBA" id="ARBA00022838"/>
    </source>
</evidence>
<keyword evidence="11" id="KW-0995">Kinetochore</keyword>
<keyword evidence="9" id="KW-0493">Microtubule</keyword>
<organism evidence="18 19">
    <name type="scientific">Elaphomyces granulatus</name>
    <dbReference type="NCBI Taxonomy" id="519963"/>
    <lineage>
        <taxon>Eukaryota</taxon>
        <taxon>Fungi</taxon>
        <taxon>Dikarya</taxon>
        <taxon>Ascomycota</taxon>
        <taxon>Pezizomycotina</taxon>
        <taxon>Eurotiomycetes</taxon>
        <taxon>Eurotiomycetidae</taxon>
        <taxon>Eurotiales</taxon>
        <taxon>Elaphomycetaceae</taxon>
        <taxon>Elaphomyces</taxon>
    </lineage>
</organism>
<dbReference type="GO" id="GO:0051010">
    <property type="term" value="F:microtubule plus-end binding"/>
    <property type="evidence" value="ECO:0007669"/>
    <property type="project" value="TreeGrafter"/>
</dbReference>
<reference evidence="18 19" key="1">
    <citation type="journal article" date="2015" name="Environ. Microbiol.">
        <title>Metagenome sequence of Elaphomyces granulatus from sporocarp tissue reveals Ascomycota ectomycorrhizal fingerprints of genome expansion and a Proteobacteria-rich microbiome.</title>
        <authorList>
            <person name="Quandt C.A."/>
            <person name="Kohler A."/>
            <person name="Hesse C.N."/>
            <person name="Sharpton T.J."/>
            <person name="Martin F."/>
            <person name="Spatafora J.W."/>
        </authorList>
    </citation>
    <scope>NUCLEOTIDE SEQUENCE [LARGE SCALE GENOMIC DNA]</scope>
    <source>
        <strain evidence="18 19">OSC145934</strain>
    </source>
</reference>
<comment type="similarity">
    <text evidence="4">Belongs to the DASH complex DAD1 family.</text>
</comment>
<feature type="region of interest" description="Disordered" evidence="17">
    <location>
        <begin position="71"/>
        <end position="110"/>
    </location>
</feature>
<dbReference type="InterPro" id="IPR013958">
    <property type="entry name" value="DASH_Dad1"/>
</dbReference>
<keyword evidence="6" id="KW-0158">Chromosome</keyword>
<feature type="compositionally biased region" description="Basic and acidic residues" evidence="17">
    <location>
        <begin position="73"/>
        <end position="93"/>
    </location>
</feature>
<evidence type="ECO:0000256" key="12">
    <source>
        <dbReference type="ARBA" id="ARBA00023212"/>
    </source>
</evidence>
<evidence type="ECO:0000256" key="7">
    <source>
        <dbReference type="ARBA" id="ARBA00022490"/>
    </source>
</evidence>
<evidence type="ECO:0000256" key="14">
    <source>
        <dbReference type="ARBA" id="ARBA00023306"/>
    </source>
</evidence>
<comment type="caution">
    <text evidence="18">The sequence shown here is derived from an EMBL/GenBank/DDBJ whole genome shotgun (WGS) entry which is preliminary data.</text>
</comment>
<evidence type="ECO:0000256" key="2">
    <source>
        <dbReference type="ARBA" id="ARBA00004186"/>
    </source>
</evidence>